<gene>
    <name evidence="3" type="ORF">L484_009869</name>
</gene>
<sequence length="199" mass="22587">MLAGFLMPEDLKKQINSSWFKYVTDLKFFDQYPCGIECYNLTLTNLKQINFAESLILFGIIAFTHFIFFQFTVRPTLAPLTEKSEQDYYQGLYTHEDLRDRFIDRLTEFLAGDVILHSVVVEEEERRPSLIAPSPSPLTPSRSPPANRIHDTTSAAFTSLVAPQTHGPTFATSTLIGSQNHLHPPDHPSHPMSPPRHMA</sequence>
<feature type="compositionally biased region" description="Polar residues" evidence="1">
    <location>
        <begin position="168"/>
        <end position="180"/>
    </location>
</feature>
<feature type="region of interest" description="Disordered" evidence="1">
    <location>
        <begin position="168"/>
        <end position="199"/>
    </location>
</feature>
<feature type="transmembrane region" description="Helical" evidence="2">
    <location>
        <begin position="55"/>
        <end position="73"/>
    </location>
</feature>
<proteinExistence type="predicted"/>
<keyword evidence="2" id="KW-0812">Transmembrane</keyword>
<dbReference type="Proteomes" id="UP000030645">
    <property type="component" value="Unassembled WGS sequence"/>
</dbReference>
<evidence type="ECO:0000256" key="2">
    <source>
        <dbReference type="SAM" id="Phobius"/>
    </source>
</evidence>
<organism evidence="3 4">
    <name type="scientific">Morus notabilis</name>
    <dbReference type="NCBI Taxonomy" id="981085"/>
    <lineage>
        <taxon>Eukaryota</taxon>
        <taxon>Viridiplantae</taxon>
        <taxon>Streptophyta</taxon>
        <taxon>Embryophyta</taxon>
        <taxon>Tracheophyta</taxon>
        <taxon>Spermatophyta</taxon>
        <taxon>Magnoliopsida</taxon>
        <taxon>eudicotyledons</taxon>
        <taxon>Gunneridae</taxon>
        <taxon>Pentapetalae</taxon>
        <taxon>rosids</taxon>
        <taxon>fabids</taxon>
        <taxon>Rosales</taxon>
        <taxon>Moraceae</taxon>
        <taxon>Moreae</taxon>
        <taxon>Morus</taxon>
    </lineage>
</organism>
<evidence type="ECO:0000313" key="4">
    <source>
        <dbReference type="Proteomes" id="UP000030645"/>
    </source>
</evidence>
<keyword evidence="4" id="KW-1185">Reference proteome</keyword>
<dbReference type="EMBL" id="KE344289">
    <property type="protein sequence ID" value="EXB56443.1"/>
    <property type="molecule type" value="Genomic_DNA"/>
</dbReference>
<feature type="region of interest" description="Disordered" evidence="1">
    <location>
        <begin position="126"/>
        <end position="150"/>
    </location>
</feature>
<dbReference type="AlphaFoldDB" id="W9R790"/>
<keyword evidence="2" id="KW-0472">Membrane</keyword>
<reference evidence="4" key="1">
    <citation type="submission" date="2013-01" db="EMBL/GenBank/DDBJ databases">
        <title>Draft Genome Sequence of a Mulberry Tree, Morus notabilis C.K. Schneid.</title>
        <authorList>
            <person name="He N."/>
            <person name="Zhao S."/>
        </authorList>
    </citation>
    <scope>NUCLEOTIDE SEQUENCE</scope>
</reference>
<accession>W9R790</accession>
<evidence type="ECO:0000256" key="1">
    <source>
        <dbReference type="SAM" id="MobiDB-lite"/>
    </source>
</evidence>
<protein>
    <submittedName>
        <fullName evidence="3">Uncharacterized protein</fullName>
    </submittedName>
</protein>
<evidence type="ECO:0000313" key="3">
    <source>
        <dbReference type="EMBL" id="EXB56443.1"/>
    </source>
</evidence>
<name>W9R790_9ROSA</name>
<keyword evidence="2" id="KW-1133">Transmembrane helix</keyword>